<evidence type="ECO:0000313" key="9">
    <source>
        <dbReference type="Proteomes" id="UP000256388"/>
    </source>
</evidence>
<evidence type="ECO:0000313" key="8">
    <source>
        <dbReference type="EMBL" id="REG10243.1"/>
    </source>
</evidence>
<dbReference type="Proteomes" id="UP000256388">
    <property type="component" value="Unassembled WGS sequence"/>
</dbReference>
<evidence type="ECO:0000256" key="4">
    <source>
        <dbReference type="ARBA" id="ARBA00022989"/>
    </source>
</evidence>
<keyword evidence="4 6" id="KW-1133">Transmembrane helix</keyword>
<dbReference type="RefSeq" id="WP_116223435.1">
    <property type="nucleotide sequence ID" value="NZ_AP018437.1"/>
</dbReference>
<evidence type="ECO:0000256" key="6">
    <source>
        <dbReference type="SAM" id="Phobius"/>
    </source>
</evidence>
<accession>A0A347ZV40</accession>
<keyword evidence="3 6" id="KW-0812">Transmembrane</keyword>
<dbReference type="GO" id="GO:0005886">
    <property type="term" value="C:plasma membrane"/>
    <property type="evidence" value="ECO:0007669"/>
    <property type="project" value="UniProtKB-SubCell"/>
</dbReference>
<keyword evidence="5 6" id="KW-0472">Membrane</keyword>
<proteinExistence type="predicted"/>
<evidence type="ECO:0000256" key="5">
    <source>
        <dbReference type="ARBA" id="ARBA00023136"/>
    </source>
</evidence>
<feature type="transmembrane region" description="Helical" evidence="6">
    <location>
        <begin position="301"/>
        <end position="320"/>
    </location>
</feature>
<keyword evidence="2" id="KW-1003">Cell membrane</keyword>
<feature type="transmembrane region" description="Helical" evidence="6">
    <location>
        <begin position="20"/>
        <end position="41"/>
    </location>
</feature>
<reference evidence="8 9" key="1">
    <citation type="submission" date="2018-08" db="EMBL/GenBank/DDBJ databases">
        <title>Genomic Encyclopedia of Type Strains, Phase IV (KMG-IV): sequencing the most valuable type-strain genomes for metagenomic binning, comparative biology and taxonomic classification.</title>
        <authorList>
            <person name="Goeker M."/>
        </authorList>
    </citation>
    <scope>NUCLEOTIDE SEQUENCE [LARGE SCALE GENOMIC DNA]</scope>
    <source>
        <strain evidence="8 9">DSM 23923</strain>
    </source>
</reference>
<organism evidence="8 9">
    <name type="scientific">Pelolinea submarina</name>
    <dbReference type="NCBI Taxonomy" id="913107"/>
    <lineage>
        <taxon>Bacteria</taxon>
        <taxon>Bacillati</taxon>
        <taxon>Chloroflexota</taxon>
        <taxon>Anaerolineae</taxon>
        <taxon>Anaerolineales</taxon>
        <taxon>Anaerolineaceae</taxon>
        <taxon>Pelolinea</taxon>
    </lineage>
</organism>
<name>A0A347ZV40_9CHLR</name>
<comment type="caution">
    <text evidence="8">The sequence shown here is derived from an EMBL/GenBank/DDBJ whole genome shotgun (WGS) entry which is preliminary data.</text>
</comment>
<feature type="transmembrane region" description="Helical" evidence="6">
    <location>
        <begin position="354"/>
        <end position="375"/>
    </location>
</feature>
<feature type="domain" description="ABC-2 type transporter transmembrane" evidence="7">
    <location>
        <begin position="19"/>
        <end position="375"/>
    </location>
</feature>
<evidence type="ECO:0000259" key="7">
    <source>
        <dbReference type="Pfam" id="PF12698"/>
    </source>
</evidence>
<protein>
    <submittedName>
        <fullName evidence="8">ABC-2 type transport system permease protein</fullName>
    </submittedName>
</protein>
<dbReference type="InterPro" id="IPR013525">
    <property type="entry name" value="ABC2_TM"/>
</dbReference>
<dbReference type="OrthoDB" id="142621at2"/>
<keyword evidence="9" id="KW-1185">Reference proteome</keyword>
<dbReference type="GO" id="GO:0140359">
    <property type="term" value="F:ABC-type transporter activity"/>
    <property type="evidence" value="ECO:0007669"/>
    <property type="project" value="InterPro"/>
</dbReference>
<feature type="transmembrane region" description="Helical" evidence="6">
    <location>
        <begin position="236"/>
        <end position="255"/>
    </location>
</feature>
<dbReference type="InterPro" id="IPR051449">
    <property type="entry name" value="ABC-2_transporter_component"/>
</dbReference>
<comment type="subcellular location">
    <subcellularLocation>
        <location evidence="1">Cell membrane</location>
        <topology evidence="1">Multi-pass membrane protein</topology>
    </subcellularLocation>
</comment>
<evidence type="ECO:0000256" key="3">
    <source>
        <dbReference type="ARBA" id="ARBA00022692"/>
    </source>
</evidence>
<dbReference type="AlphaFoldDB" id="A0A347ZV40"/>
<dbReference type="PANTHER" id="PTHR30294">
    <property type="entry name" value="MEMBRANE COMPONENT OF ABC TRANSPORTER YHHJ-RELATED"/>
    <property type="match status" value="1"/>
</dbReference>
<sequence length="401" mass="44273">MKKIWLIFKYEYTRRVKTRGFIFAVLSMPLLVVLAMVMAVISVSLQTSKLPAGYVDLSGNFADASTQAAAVNLIGDIDLITFSDVSAGQDALADEEIQALFVIQPDYIQTGAIIAYANERPGDNAYERIQDFLQSNLLAGEDAQVRERITRGSNITVRSLDGSRQASMRDWFVVLYPFLTGLIFIIVINISGGYLLQSVVDEKENRTMEVIVTSVSPEQLMTGKILGNLSVGLTQLLIWLLFAAIGLAGMQMIYRADFVPSLTPDQIALFVGLILPGFILIAALMTLVGVSVTDMREAQQVSLLFTLPMVAPYWFAGALLQHPNHPLSVIMSLFPLTAVVSMPMRISIASVPLWQILSAYILTWVSALAALKLAARGFRRGMLQYQHRIRLNEILKGKTHE</sequence>
<feature type="transmembrane region" description="Helical" evidence="6">
    <location>
        <begin position="173"/>
        <end position="196"/>
    </location>
</feature>
<dbReference type="Pfam" id="PF12698">
    <property type="entry name" value="ABC2_membrane_3"/>
    <property type="match status" value="1"/>
</dbReference>
<evidence type="ECO:0000256" key="2">
    <source>
        <dbReference type="ARBA" id="ARBA00022475"/>
    </source>
</evidence>
<feature type="transmembrane region" description="Helical" evidence="6">
    <location>
        <begin position="267"/>
        <end position="289"/>
    </location>
</feature>
<dbReference type="EMBL" id="QUMS01000001">
    <property type="protein sequence ID" value="REG10243.1"/>
    <property type="molecule type" value="Genomic_DNA"/>
</dbReference>
<dbReference type="PANTHER" id="PTHR30294:SF29">
    <property type="entry name" value="MULTIDRUG ABC TRANSPORTER PERMEASE YBHS-RELATED"/>
    <property type="match status" value="1"/>
</dbReference>
<gene>
    <name evidence="8" type="ORF">DFR64_0096</name>
</gene>
<evidence type="ECO:0000256" key="1">
    <source>
        <dbReference type="ARBA" id="ARBA00004651"/>
    </source>
</evidence>